<dbReference type="EMBL" id="CM056742">
    <property type="protein sequence ID" value="KAJ8677575.1"/>
    <property type="molecule type" value="Genomic_DNA"/>
</dbReference>
<organism evidence="1 2">
    <name type="scientific">Eretmocerus hayati</name>
    <dbReference type="NCBI Taxonomy" id="131215"/>
    <lineage>
        <taxon>Eukaryota</taxon>
        <taxon>Metazoa</taxon>
        <taxon>Ecdysozoa</taxon>
        <taxon>Arthropoda</taxon>
        <taxon>Hexapoda</taxon>
        <taxon>Insecta</taxon>
        <taxon>Pterygota</taxon>
        <taxon>Neoptera</taxon>
        <taxon>Endopterygota</taxon>
        <taxon>Hymenoptera</taxon>
        <taxon>Apocrita</taxon>
        <taxon>Proctotrupomorpha</taxon>
        <taxon>Chalcidoidea</taxon>
        <taxon>Aphelinidae</taxon>
        <taxon>Aphelininae</taxon>
        <taxon>Eretmocerus</taxon>
    </lineage>
</organism>
<keyword evidence="2" id="KW-1185">Reference proteome</keyword>
<gene>
    <name evidence="1" type="ORF">QAD02_013362</name>
</gene>
<accession>A0ACC2P1X0</accession>
<evidence type="ECO:0000313" key="1">
    <source>
        <dbReference type="EMBL" id="KAJ8677575.1"/>
    </source>
</evidence>
<evidence type="ECO:0000313" key="2">
    <source>
        <dbReference type="Proteomes" id="UP001239111"/>
    </source>
</evidence>
<reference evidence="1" key="1">
    <citation type="submission" date="2023-04" db="EMBL/GenBank/DDBJ databases">
        <title>A chromosome-level genome assembly of the parasitoid wasp Eretmocerus hayati.</title>
        <authorList>
            <person name="Zhong Y."/>
            <person name="Liu S."/>
            <person name="Liu Y."/>
        </authorList>
    </citation>
    <scope>NUCLEOTIDE SEQUENCE</scope>
    <source>
        <strain evidence="1">ZJU_SS_LIU_2023</strain>
    </source>
</reference>
<name>A0ACC2P1X0_9HYME</name>
<proteinExistence type="predicted"/>
<dbReference type="Proteomes" id="UP001239111">
    <property type="component" value="Chromosome 2"/>
</dbReference>
<sequence>MVVDGLIEDVTAHTPRSSRSDTSLVVSNKDNPSAYAENHLTMSPEKLRIDLQKKTEEAAYWKFQYIQFKKQFERCKRAAIGSFGASSEDLDTEDVSESHRETSDESSLTAKASSPIDVTNGNGGKERNCEGAHLPQIIKPRKKFPLPTSFVLRTEVMAICKDRSRDVRTVASDALSFLFSEEVLGTSCIIGPRTRNPDSVRQEQKPRGPPLDKEILNALLNACHKIFTKKKSERRDPKWYRRFMSSAKYLMSKLRKKGGIAAEEPLRNYEDSRDDPEENENVGNEDDDEELHSDG</sequence>
<comment type="caution">
    <text evidence="1">The sequence shown here is derived from an EMBL/GenBank/DDBJ whole genome shotgun (WGS) entry which is preliminary data.</text>
</comment>
<protein>
    <submittedName>
        <fullName evidence="1">Uncharacterized protein</fullName>
    </submittedName>
</protein>